<feature type="signal peptide" evidence="2">
    <location>
        <begin position="1"/>
        <end position="24"/>
    </location>
</feature>
<dbReference type="Proteomes" id="UP000192678">
    <property type="component" value="Unassembled WGS sequence"/>
</dbReference>
<organism evidence="3 4">
    <name type="scientific">Pedobacter nyackensis</name>
    <dbReference type="NCBI Taxonomy" id="475255"/>
    <lineage>
        <taxon>Bacteria</taxon>
        <taxon>Pseudomonadati</taxon>
        <taxon>Bacteroidota</taxon>
        <taxon>Sphingobacteriia</taxon>
        <taxon>Sphingobacteriales</taxon>
        <taxon>Sphingobacteriaceae</taxon>
        <taxon>Pedobacter</taxon>
    </lineage>
</organism>
<name>A0A1W2DV75_9SPHI</name>
<feature type="region of interest" description="Disordered" evidence="1">
    <location>
        <begin position="77"/>
        <end position="103"/>
    </location>
</feature>
<sequence>MTNIKKLASGLLVAVLAFGFSAFKNTEKTDQTKLAPFYYGLDATDDVYRIITGSPVFEECTPGAPKDCVLISPTTDFGPDLDANEEAQLSPAEESSPEAYYFN</sequence>
<gene>
    <name evidence="3" type="ORF">SAMN04488101_108163</name>
</gene>
<proteinExistence type="predicted"/>
<evidence type="ECO:0000313" key="3">
    <source>
        <dbReference type="EMBL" id="SMD01319.1"/>
    </source>
</evidence>
<keyword evidence="4" id="KW-1185">Reference proteome</keyword>
<dbReference type="EMBL" id="FWYB01000008">
    <property type="protein sequence ID" value="SMD01319.1"/>
    <property type="molecule type" value="Genomic_DNA"/>
</dbReference>
<accession>A0A1W2DV75</accession>
<dbReference type="AlphaFoldDB" id="A0A1W2DV75"/>
<dbReference type="STRING" id="475255.SAMN04488101_108163"/>
<feature type="chain" id="PRO_5010715274" description="NVEALA protein" evidence="2">
    <location>
        <begin position="25"/>
        <end position="103"/>
    </location>
</feature>
<evidence type="ECO:0000256" key="1">
    <source>
        <dbReference type="SAM" id="MobiDB-lite"/>
    </source>
</evidence>
<evidence type="ECO:0000313" key="4">
    <source>
        <dbReference type="Proteomes" id="UP000192678"/>
    </source>
</evidence>
<dbReference type="RefSeq" id="WP_084290258.1">
    <property type="nucleotide sequence ID" value="NZ_FWYB01000008.1"/>
</dbReference>
<protein>
    <recommendedName>
        <fullName evidence="5">NVEALA protein</fullName>
    </recommendedName>
</protein>
<evidence type="ECO:0008006" key="5">
    <source>
        <dbReference type="Google" id="ProtNLM"/>
    </source>
</evidence>
<keyword evidence="2" id="KW-0732">Signal</keyword>
<dbReference type="OrthoDB" id="768196at2"/>
<reference evidence="3 4" key="1">
    <citation type="submission" date="2017-04" db="EMBL/GenBank/DDBJ databases">
        <authorList>
            <person name="Afonso C.L."/>
            <person name="Miller P.J."/>
            <person name="Scott M.A."/>
            <person name="Spackman E."/>
            <person name="Goraichik I."/>
            <person name="Dimitrov K.M."/>
            <person name="Suarez D.L."/>
            <person name="Swayne D.E."/>
        </authorList>
    </citation>
    <scope>NUCLEOTIDE SEQUENCE [LARGE SCALE GENOMIC DNA]</scope>
    <source>
        <strain evidence="3 4">DSM 19625</strain>
    </source>
</reference>
<evidence type="ECO:0000256" key="2">
    <source>
        <dbReference type="SAM" id="SignalP"/>
    </source>
</evidence>